<dbReference type="PANTHER" id="PTHR30005">
    <property type="entry name" value="EXOPOLYPHOSPHATASE"/>
    <property type="match status" value="1"/>
</dbReference>
<dbReference type="CDD" id="cd24055">
    <property type="entry name" value="ASKHA_NBD_ChPPX-like"/>
    <property type="match status" value="1"/>
</dbReference>
<evidence type="ECO:0000259" key="1">
    <source>
        <dbReference type="Pfam" id="PF02541"/>
    </source>
</evidence>
<dbReference type="Proteomes" id="UP000576209">
    <property type="component" value="Unassembled WGS sequence"/>
</dbReference>
<dbReference type="Pfam" id="PF02541">
    <property type="entry name" value="Ppx-GppA"/>
    <property type="match status" value="1"/>
</dbReference>
<proteinExistence type="predicted"/>
<dbReference type="EC" id="3.6.1.40" evidence="2"/>
<dbReference type="AlphaFoldDB" id="A0A840E0I3"/>
<evidence type="ECO:0000313" key="2">
    <source>
        <dbReference type="EMBL" id="MBB4077453.1"/>
    </source>
</evidence>
<dbReference type="InterPro" id="IPR050273">
    <property type="entry name" value="GppA/Ppx_hydrolase"/>
</dbReference>
<protein>
    <submittedName>
        <fullName evidence="2">Exopolyphosphatase/guanosine-5'-triphosphate, 3'-diphosphate pyrophosphatase</fullName>
        <ecNumber evidence="2">3.6.1.11</ecNumber>
        <ecNumber evidence="2">3.6.1.40</ecNumber>
    </submittedName>
</protein>
<accession>A0A840E0I3</accession>
<evidence type="ECO:0000313" key="3">
    <source>
        <dbReference type="Proteomes" id="UP000576209"/>
    </source>
</evidence>
<dbReference type="RefSeq" id="WP_183493717.1">
    <property type="nucleotide sequence ID" value="NZ_JACIFF010000001.1"/>
</dbReference>
<sequence length="315" mass="33773">MAENSLHAVIDLGTNTFHLLIAEVRAEEQFAEIYRERIFVKLASDGIETIGPEPFARGIATLKHFARVIREHGVTSVTAIGTAALRTATNGEAFVRTASLECGIEIGLISGDTEAELITRGVLAALPPLEDRVLIMDIGGGSTEYIIASSEGVHWRQSFPIGVAVLQRSFHHTDPISADEVSRLENFLEVQLQPLREALGAYPAHHLVGAAGTFDVMAEVLRDGAALRARNSHVLTMDGLEHLHLTIVGSTVAERLAIPGVPPERVDLIVVAMLLIRFTIGLAGIRKLTVSDYAMKEGILLNASDQNLGSPAASG</sequence>
<dbReference type="GO" id="GO:0008894">
    <property type="term" value="F:guanosine-5'-triphosphate,3'-diphosphate diphosphatase activity"/>
    <property type="evidence" value="ECO:0007669"/>
    <property type="project" value="UniProtKB-EC"/>
</dbReference>
<gene>
    <name evidence="2" type="ORF">GGR28_000054</name>
</gene>
<comment type="caution">
    <text evidence="2">The sequence shown here is derived from an EMBL/GenBank/DDBJ whole genome shotgun (WGS) entry which is preliminary data.</text>
</comment>
<dbReference type="SUPFAM" id="SSF53067">
    <property type="entry name" value="Actin-like ATPase domain"/>
    <property type="match status" value="2"/>
</dbReference>
<dbReference type="Gene3D" id="3.30.420.40">
    <property type="match status" value="1"/>
</dbReference>
<feature type="domain" description="Ppx/GppA phosphatase N-terminal" evidence="1">
    <location>
        <begin position="21"/>
        <end position="303"/>
    </location>
</feature>
<dbReference type="EMBL" id="JACIFF010000001">
    <property type="protein sequence ID" value="MBB4077453.1"/>
    <property type="molecule type" value="Genomic_DNA"/>
</dbReference>
<organism evidence="2 3">
    <name type="scientific">Neolewinella aquimaris</name>
    <dbReference type="NCBI Taxonomy" id="1835722"/>
    <lineage>
        <taxon>Bacteria</taxon>
        <taxon>Pseudomonadati</taxon>
        <taxon>Bacteroidota</taxon>
        <taxon>Saprospiria</taxon>
        <taxon>Saprospirales</taxon>
        <taxon>Lewinellaceae</taxon>
        <taxon>Neolewinella</taxon>
    </lineage>
</organism>
<dbReference type="EC" id="3.6.1.11" evidence="2"/>
<dbReference type="GO" id="GO:0004309">
    <property type="term" value="F:exopolyphosphatase activity"/>
    <property type="evidence" value="ECO:0007669"/>
    <property type="project" value="UniProtKB-EC"/>
</dbReference>
<keyword evidence="2" id="KW-0378">Hydrolase</keyword>
<dbReference type="Gene3D" id="3.30.420.150">
    <property type="entry name" value="Exopolyphosphatase. Domain 2"/>
    <property type="match status" value="1"/>
</dbReference>
<name>A0A840E0I3_9BACT</name>
<reference evidence="2 3" key="1">
    <citation type="submission" date="2020-08" db="EMBL/GenBank/DDBJ databases">
        <title>Genomic Encyclopedia of Type Strains, Phase IV (KMG-IV): sequencing the most valuable type-strain genomes for metagenomic binning, comparative biology and taxonomic classification.</title>
        <authorList>
            <person name="Goeker M."/>
        </authorList>
    </citation>
    <scope>NUCLEOTIDE SEQUENCE [LARGE SCALE GENOMIC DNA]</scope>
    <source>
        <strain evidence="2 3">DSM 105137</strain>
    </source>
</reference>
<dbReference type="PANTHER" id="PTHR30005:SF0">
    <property type="entry name" value="RETROGRADE REGULATION PROTEIN 2"/>
    <property type="match status" value="1"/>
</dbReference>
<dbReference type="InterPro" id="IPR043129">
    <property type="entry name" value="ATPase_NBD"/>
</dbReference>
<keyword evidence="3" id="KW-1185">Reference proteome</keyword>
<dbReference type="InterPro" id="IPR003695">
    <property type="entry name" value="Ppx_GppA_N"/>
</dbReference>